<dbReference type="RefSeq" id="WP_348786735.1">
    <property type="nucleotide sequence ID" value="NZ_CP157390.1"/>
</dbReference>
<keyword evidence="1" id="KW-0472">Membrane</keyword>
<proteinExistence type="predicted"/>
<organism evidence="3">
    <name type="scientific">Leifsonia sp. NPDC080035</name>
    <dbReference type="NCBI Taxonomy" id="3143936"/>
    <lineage>
        <taxon>Bacteria</taxon>
        <taxon>Bacillati</taxon>
        <taxon>Actinomycetota</taxon>
        <taxon>Actinomycetes</taxon>
        <taxon>Micrococcales</taxon>
        <taxon>Microbacteriaceae</taxon>
        <taxon>Leifsonia</taxon>
    </lineage>
</organism>
<name>A0AAU7G8C0_9MICO</name>
<sequence length="120" mass="11305">MKPIGRNACAAERGSGAVLAVAVIGATVSLTAGTLAVGGAVVAQRRASAAADLAVLAAADTAVGRVPGDPCAIVGAVAEANGARTESCDVEGVVVTVTVSVGYLGVPARASARAGPPGSP</sequence>
<feature type="domain" description="Putative Flp pilus-assembly TadG-like N-terminal" evidence="2">
    <location>
        <begin position="14"/>
        <end position="60"/>
    </location>
</feature>
<protein>
    <submittedName>
        <fullName evidence="3">Rv3654c family TadE-like protein</fullName>
    </submittedName>
</protein>
<dbReference type="InterPro" id="IPR028087">
    <property type="entry name" value="Tad_N"/>
</dbReference>
<evidence type="ECO:0000313" key="3">
    <source>
        <dbReference type="EMBL" id="XBM46754.1"/>
    </source>
</evidence>
<accession>A0AAU7G8C0</accession>
<reference evidence="3" key="1">
    <citation type="submission" date="2024-05" db="EMBL/GenBank/DDBJ databases">
        <title>The Natural Products Discovery Center: Release of the First 8490 Sequenced Strains for Exploring Actinobacteria Biosynthetic Diversity.</title>
        <authorList>
            <person name="Kalkreuter E."/>
            <person name="Kautsar S.A."/>
            <person name="Yang D."/>
            <person name="Bader C.D."/>
            <person name="Teijaro C.N."/>
            <person name="Fluegel L."/>
            <person name="Davis C.M."/>
            <person name="Simpson J.R."/>
            <person name="Lauterbach L."/>
            <person name="Steele A.D."/>
            <person name="Gui C."/>
            <person name="Meng S."/>
            <person name="Li G."/>
            <person name="Viehrig K."/>
            <person name="Ye F."/>
            <person name="Su P."/>
            <person name="Kiefer A.F."/>
            <person name="Nichols A."/>
            <person name="Cepeda A.J."/>
            <person name="Yan W."/>
            <person name="Fan B."/>
            <person name="Jiang Y."/>
            <person name="Adhikari A."/>
            <person name="Zheng C.-J."/>
            <person name="Schuster L."/>
            <person name="Cowan T.M."/>
            <person name="Smanski M.J."/>
            <person name="Chevrette M.G."/>
            <person name="de Carvalho L.P.S."/>
            <person name="Shen B."/>
        </authorList>
    </citation>
    <scope>NUCLEOTIDE SEQUENCE</scope>
    <source>
        <strain evidence="3">NPDC080035</strain>
    </source>
</reference>
<gene>
    <name evidence="3" type="ORF">AAME72_11715</name>
</gene>
<dbReference type="AlphaFoldDB" id="A0AAU7G8C0"/>
<dbReference type="EMBL" id="CP157390">
    <property type="protein sequence ID" value="XBM46754.1"/>
    <property type="molecule type" value="Genomic_DNA"/>
</dbReference>
<dbReference type="InterPro" id="IPR021202">
    <property type="entry name" value="Rv3654c-like"/>
</dbReference>
<keyword evidence="1" id="KW-1133">Transmembrane helix</keyword>
<feature type="transmembrane region" description="Helical" evidence="1">
    <location>
        <begin position="20"/>
        <end position="43"/>
    </location>
</feature>
<evidence type="ECO:0000259" key="2">
    <source>
        <dbReference type="Pfam" id="PF13400"/>
    </source>
</evidence>
<dbReference type="Pfam" id="PF13400">
    <property type="entry name" value="Tad"/>
    <property type="match status" value="1"/>
</dbReference>
<evidence type="ECO:0000256" key="1">
    <source>
        <dbReference type="SAM" id="Phobius"/>
    </source>
</evidence>
<keyword evidence="1" id="KW-0812">Transmembrane</keyword>
<dbReference type="NCBIfam" id="TIGR03816">
    <property type="entry name" value="tadE_like_DECH"/>
    <property type="match status" value="1"/>
</dbReference>